<keyword evidence="3" id="KW-1185">Reference proteome</keyword>
<proteinExistence type="predicted"/>
<organism evidence="2 3">
    <name type="scientific">Paenibacillus montaniterrae</name>
    <dbReference type="NCBI Taxonomy" id="429341"/>
    <lineage>
        <taxon>Bacteria</taxon>
        <taxon>Bacillati</taxon>
        <taxon>Bacillota</taxon>
        <taxon>Bacilli</taxon>
        <taxon>Bacillales</taxon>
        <taxon>Paenibacillaceae</taxon>
        <taxon>Paenibacillus</taxon>
    </lineage>
</organism>
<gene>
    <name evidence="2" type="ORF">J40TS1_09720</name>
</gene>
<keyword evidence="1" id="KW-0472">Membrane</keyword>
<feature type="transmembrane region" description="Helical" evidence="1">
    <location>
        <begin position="18"/>
        <end position="39"/>
    </location>
</feature>
<sequence>MTEQLNSMQGSEQKKKPIALAVTLVLLVISLILVVMFSAKSIGYKQELQVATGEKIVEHFKQLDGKLAHLQTNTSQLVERAGGWDEAAQLLSAHSQVMLQDVYDHLAALLELGKDIEPDKLGDAEADKLAAWHEQQQQLLLQLAAVAQASASDQEQLQQLSQQAAEMKSAVSNFNFKMEGNRNAMIRLAAGFDWLELVKQMEEAVKVAASR</sequence>
<evidence type="ECO:0000256" key="1">
    <source>
        <dbReference type="SAM" id="Phobius"/>
    </source>
</evidence>
<dbReference type="RefSeq" id="WP_213513549.1">
    <property type="nucleotide sequence ID" value="NZ_BOSE01000001.1"/>
</dbReference>
<comment type="caution">
    <text evidence="2">The sequence shown here is derived from an EMBL/GenBank/DDBJ whole genome shotgun (WGS) entry which is preliminary data.</text>
</comment>
<evidence type="ECO:0000313" key="2">
    <source>
        <dbReference type="EMBL" id="GIP15330.1"/>
    </source>
</evidence>
<reference evidence="2" key="1">
    <citation type="submission" date="2021-03" db="EMBL/GenBank/DDBJ databases">
        <title>Antimicrobial resistance genes in bacteria isolated from Japanese honey, and their potential for conferring macrolide and lincosamide resistance in the American foulbrood pathogen Paenibacillus larvae.</title>
        <authorList>
            <person name="Okamoto M."/>
            <person name="Kumagai M."/>
            <person name="Kanamori H."/>
            <person name="Takamatsu D."/>
        </authorList>
    </citation>
    <scope>NUCLEOTIDE SEQUENCE</scope>
    <source>
        <strain evidence="2">J40TS1</strain>
    </source>
</reference>
<dbReference type="AlphaFoldDB" id="A0A919YKW0"/>
<name>A0A919YKW0_9BACL</name>
<evidence type="ECO:0000313" key="3">
    <source>
        <dbReference type="Proteomes" id="UP000683139"/>
    </source>
</evidence>
<accession>A0A919YKW0</accession>
<keyword evidence="1" id="KW-1133">Transmembrane helix</keyword>
<protein>
    <submittedName>
        <fullName evidence="2">Uncharacterized protein</fullName>
    </submittedName>
</protein>
<dbReference type="EMBL" id="BOSE01000001">
    <property type="protein sequence ID" value="GIP15330.1"/>
    <property type="molecule type" value="Genomic_DNA"/>
</dbReference>
<keyword evidence="1" id="KW-0812">Transmembrane</keyword>
<dbReference type="Proteomes" id="UP000683139">
    <property type="component" value="Unassembled WGS sequence"/>
</dbReference>